<sequence>MADFMFYQPTRIDFGAGKLEKAGEIVASYGDSCLLVTTTNKEDVLRPLYDRVKKILEKAGIRYVHFDEVVPNPDIRGIAKAIEIVNKEKLQVILAVGGGSSMDTAKSVALFHDAGEIHWKEVFSKYSSPSAVYELPGKSVLPVIAVPTTAGTGSELTQAMIISDQENNDKECVYHQAVFPRVAIIDPELCRTLPPYPTAITGFDAFTHSFESYVRELASPYTMLLGKEAMRTIIQVLPKLVKDTSNMEYRESMSRAAAFSGISLSNASATIPHPLSEVIGGVTPRIAHGQCLACLYPAFIRFQITKTPEKCADVARLFDPALAQVSDEEAASHLPAQIEGFLKEIGLYNTLSNLGVTKEQFEEMKGNFVFNVLPFAPKETLLQIMDESYGEKV</sequence>
<dbReference type="InterPro" id="IPR001670">
    <property type="entry name" value="ADH_Fe/GldA"/>
</dbReference>
<reference evidence="4 5" key="1">
    <citation type="journal article" date="2021" name="ISME Commun">
        <title>Automated analysis of genomic sequences facilitates high-throughput and comprehensive description of bacteria.</title>
        <authorList>
            <person name="Hitch T.C.A."/>
        </authorList>
    </citation>
    <scope>NUCLEOTIDE SEQUENCE [LARGE SCALE GENOMIC DNA]</scope>
    <source>
        <strain evidence="4 5">Sanger_23</strain>
    </source>
</reference>
<gene>
    <name evidence="4" type="ORF">OCV61_06195</name>
</gene>
<dbReference type="SUPFAM" id="SSF56796">
    <property type="entry name" value="Dehydroquinate synthase-like"/>
    <property type="match status" value="1"/>
</dbReference>
<dbReference type="Pfam" id="PF00465">
    <property type="entry name" value="Fe-ADH"/>
    <property type="match status" value="1"/>
</dbReference>
<protein>
    <submittedName>
        <fullName evidence="4">Iron-containing alcohol dehydrogenase</fullName>
    </submittedName>
</protein>
<dbReference type="Gene3D" id="1.20.1090.10">
    <property type="entry name" value="Dehydroquinate synthase-like - alpha domain"/>
    <property type="match status" value="1"/>
</dbReference>
<evidence type="ECO:0000259" key="2">
    <source>
        <dbReference type="Pfam" id="PF00465"/>
    </source>
</evidence>
<comment type="caution">
    <text evidence="4">The sequence shown here is derived from an EMBL/GenBank/DDBJ whole genome shotgun (WGS) entry which is preliminary data.</text>
</comment>
<evidence type="ECO:0000259" key="3">
    <source>
        <dbReference type="Pfam" id="PF25137"/>
    </source>
</evidence>
<dbReference type="Gene3D" id="3.40.50.1970">
    <property type="match status" value="1"/>
</dbReference>
<dbReference type="InterPro" id="IPR056798">
    <property type="entry name" value="ADH_Fe_C"/>
</dbReference>
<organism evidence="4 5">
    <name type="scientific">Blautia ammoniilytica</name>
    <dbReference type="NCBI Taxonomy" id="2981782"/>
    <lineage>
        <taxon>Bacteria</taxon>
        <taxon>Bacillati</taxon>
        <taxon>Bacillota</taxon>
        <taxon>Clostridia</taxon>
        <taxon>Lachnospirales</taxon>
        <taxon>Lachnospiraceae</taxon>
        <taxon>Blautia</taxon>
    </lineage>
</organism>
<name>A0ABT2TRY1_9FIRM</name>
<dbReference type="RefSeq" id="WP_158421071.1">
    <property type="nucleotide sequence ID" value="NZ_JAOQJL010000009.1"/>
</dbReference>
<dbReference type="PROSITE" id="PS00913">
    <property type="entry name" value="ADH_IRON_1"/>
    <property type="match status" value="1"/>
</dbReference>
<proteinExistence type="predicted"/>
<evidence type="ECO:0000313" key="5">
    <source>
        <dbReference type="Proteomes" id="UP001652409"/>
    </source>
</evidence>
<keyword evidence="1" id="KW-0560">Oxidoreductase</keyword>
<feature type="domain" description="Alcohol dehydrogenase iron-type/glycerol dehydrogenase GldA" evidence="2">
    <location>
        <begin position="9"/>
        <end position="187"/>
    </location>
</feature>
<evidence type="ECO:0000256" key="1">
    <source>
        <dbReference type="ARBA" id="ARBA00023002"/>
    </source>
</evidence>
<dbReference type="PANTHER" id="PTHR11496:SF83">
    <property type="entry name" value="HYDROXYACID-OXOACID TRANSHYDROGENASE, MITOCHONDRIAL"/>
    <property type="match status" value="1"/>
</dbReference>
<dbReference type="PANTHER" id="PTHR11496">
    <property type="entry name" value="ALCOHOL DEHYDROGENASE"/>
    <property type="match status" value="1"/>
</dbReference>
<dbReference type="CDD" id="cd08185">
    <property type="entry name" value="Fe-ADH-like"/>
    <property type="match status" value="1"/>
</dbReference>
<evidence type="ECO:0000313" key="4">
    <source>
        <dbReference type="EMBL" id="MCU6765004.1"/>
    </source>
</evidence>
<dbReference type="InterPro" id="IPR018211">
    <property type="entry name" value="ADH_Fe_CS"/>
</dbReference>
<feature type="domain" description="Fe-containing alcohol dehydrogenase-like C-terminal" evidence="3">
    <location>
        <begin position="198"/>
        <end position="364"/>
    </location>
</feature>
<dbReference type="Proteomes" id="UP001652409">
    <property type="component" value="Unassembled WGS sequence"/>
</dbReference>
<dbReference type="Pfam" id="PF25137">
    <property type="entry name" value="ADH_Fe_C"/>
    <property type="match status" value="1"/>
</dbReference>
<keyword evidence="5" id="KW-1185">Reference proteome</keyword>
<dbReference type="InterPro" id="IPR039697">
    <property type="entry name" value="Alcohol_dehydrogenase_Fe"/>
</dbReference>
<dbReference type="EMBL" id="JAOQJL010000009">
    <property type="protein sequence ID" value="MCU6765004.1"/>
    <property type="molecule type" value="Genomic_DNA"/>
</dbReference>
<accession>A0ABT2TRY1</accession>